<evidence type="ECO:0000256" key="3">
    <source>
        <dbReference type="ARBA" id="ARBA00022692"/>
    </source>
</evidence>
<keyword evidence="2" id="KW-1003">Cell membrane</keyword>
<keyword evidence="9" id="KW-1185">Reference proteome</keyword>
<feature type="domain" description="DUF202" evidence="7">
    <location>
        <begin position="24"/>
        <end position="90"/>
    </location>
</feature>
<dbReference type="Proteomes" id="UP001172708">
    <property type="component" value="Unassembled WGS sequence"/>
</dbReference>
<name>A0ABT8GI19_9MICO</name>
<accession>A0ABT8GI19</accession>
<evidence type="ECO:0000313" key="8">
    <source>
        <dbReference type="EMBL" id="MDN4481082.1"/>
    </source>
</evidence>
<keyword evidence="5 6" id="KW-0472">Membrane</keyword>
<keyword evidence="3 6" id="KW-0812">Transmembrane</keyword>
<feature type="transmembrane region" description="Helical" evidence="6">
    <location>
        <begin position="65"/>
        <end position="85"/>
    </location>
</feature>
<evidence type="ECO:0000259" key="7">
    <source>
        <dbReference type="Pfam" id="PF02656"/>
    </source>
</evidence>
<dbReference type="InterPro" id="IPR052053">
    <property type="entry name" value="IM_YidH-like"/>
</dbReference>
<evidence type="ECO:0000256" key="5">
    <source>
        <dbReference type="ARBA" id="ARBA00023136"/>
    </source>
</evidence>
<dbReference type="PANTHER" id="PTHR34187:SF2">
    <property type="entry name" value="DUF202 DOMAIN-CONTAINING PROTEIN"/>
    <property type="match status" value="1"/>
</dbReference>
<keyword evidence="4 6" id="KW-1133">Transmembrane helix</keyword>
<reference evidence="8" key="1">
    <citation type="submission" date="2023-06" db="EMBL/GenBank/DDBJ databases">
        <title>Egi l300058.</title>
        <authorList>
            <person name="Gao L."/>
            <person name="Fang B.-Z."/>
            <person name="Li W.-J."/>
        </authorList>
    </citation>
    <scope>NUCLEOTIDE SEQUENCE</scope>
    <source>
        <strain evidence="8">EGI L300058</strain>
    </source>
</reference>
<evidence type="ECO:0000256" key="6">
    <source>
        <dbReference type="SAM" id="Phobius"/>
    </source>
</evidence>
<evidence type="ECO:0000256" key="1">
    <source>
        <dbReference type="ARBA" id="ARBA00004651"/>
    </source>
</evidence>
<comment type="caution">
    <text evidence="8">The sequence shown here is derived from an EMBL/GenBank/DDBJ whole genome shotgun (WGS) entry which is preliminary data.</text>
</comment>
<gene>
    <name evidence="8" type="ORF">QQX02_09130</name>
</gene>
<dbReference type="Pfam" id="PF02656">
    <property type="entry name" value="DUF202"/>
    <property type="match status" value="1"/>
</dbReference>
<organism evidence="8 9">
    <name type="scientific">Demequina muriae</name>
    <dbReference type="NCBI Taxonomy" id="3051664"/>
    <lineage>
        <taxon>Bacteria</taxon>
        <taxon>Bacillati</taxon>
        <taxon>Actinomycetota</taxon>
        <taxon>Actinomycetes</taxon>
        <taxon>Micrococcales</taxon>
        <taxon>Demequinaceae</taxon>
        <taxon>Demequina</taxon>
    </lineage>
</organism>
<protein>
    <submittedName>
        <fullName evidence="8">DUF202 domain-containing protein</fullName>
    </submittedName>
</protein>
<evidence type="ECO:0000256" key="4">
    <source>
        <dbReference type="ARBA" id="ARBA00022989"/>
    </source>
</evidence>
<sequence>MAARDMSQRFPRRVYGVGDEPDPRFSLANERTYLAWTRTALALFAAGVALEALEVPIDGELRMWAAALFVVLGILAAVEGLLGWFRTEKAMRLRTPLRGPSVAPILTVGMIVGVVMVAVGLLR</sequence>
<dbReference type="InterPro" id="IPR003807">
    <property type="entry name" value="DUF202"/>
</dbReference>
<comment type="subcellular location">
    <subcellularLocation>
        <location evidence="1">Cell membrane</location>
        <topology evidence="1">Multi-pass membrane protein</topology>
    </subcellularLocation>
</comment>
<dbReference type="PANTHER" id="PTHR34187">
    <property type="entry name" value="FGR18P"/>
    <property type="match status" value="1"/>
</dbReference>
<dbReference type="EMBL" id="JAUHQA010000001">
    <property type="protein sequence ID" value="MDN4481082.1"/>
    <property type="molecule type" value="Genomic_DNA"/>
</dbReference>
<proteinExistence type="predicted"/>
<feature type="transmembrane region" description="Helical" evidence="6">
    <location>
        <begin position="33"/>
        <end position="53"/>
    </location>
</feature>
<evidence type="ECO:0000313" key="9">
    <source>
        <dbReference type="Proteomes" id="UP001172708"/>
    </source>
</evidence>
<evidence type="ECO:0000256" key="2">
    <source>
        <dbReference type="ARBA" id="ARBA00022475"/>
    </source>
</evidence>
<feature type="transmembrane region" description="Helical" evidence="6">
    <location>
        <begin position="105"/>
        <end position="122"/>
    </location>
</feature>
<dbReference type="RefSeq" id="WP_301142594.1">
    <property type="nucleotide sequence ID" value="NZ_JAUHQA010000001.1"/>
</dbReference>